<dbReference type="Proteomes" id="UP000293289">
    <property type="component" value="Unassembled WGS sequence"/>
</dbReference>
<dbReference type="Pfam" id="PF20703">
    <property type="entry name" value="nSTAND1"/>
    <property type="match status" value="1"/>
</dbReference>
<dbReference type="InterPro" id="IPR011989">
    <property type="entry name" value="ARM-like"/>
</dbReference>
<dbReference type="InterPro" id="IPR004155">
    <property type="entry name" value="PBS_lyase_HEAT"/>
</dbReference>
<sequence>MSETTRVLRVFISSPGDVAEERLLARSAIDQLMYDPFLRGRVSFEVIAWDVGRIAVPMLATQTPQLSVNDAIPRPSECDIVIVILWGRMGTPIPASAFVRADGSPYASGTEWEFEDAVGASRETGRPAVLVYRRRSPVVYDLAAPDATERADQLASVEAFFGRMVDDSTGSILSGVNEYSSPDAFRKLLEAHLRELVFRLVGPGGDGAGDHVEPQLWSGSPFPGLRSFTSVDEPIFFGRGQQTDELVDRIAGESFVAVVGASGSGKSSLVGAGLIPRLAAGAVEGSDRWWLPAFEPRLNQWTGLFLTPAEMGPDPFLVLAQRLAPGTSTSVRRLAERLRAEPDAVSPLVGARATALGRAASALMVVDQFEELFTLVDERYRQPFIEALAELSRTGTARVVITVRSDFYAACLDLPGLARLLTQGHLPLAAPTDELLDMIVRPAARAGLEFDPGLPARILADAGRTSGSLPLLAYTLDELYRLRDDSGRLTARAYEGLGGVSGAIGARAHEAFSALTADVRDTFRDVFGRLVDVAEGGNFTRRRCELDRAVQSPAERALVDALTEARLLEVSGGEDGRPVVSVAHEALFSRWPLLADWLEGIRADLQLIRRVNIAAAEWQASGRDESYLWQQERLDAVVRARAVLHPVFDAVVEEFLQPEHLRLLARLEDESTMAHARQTVADRLVELSPASIPGLVRCLSSPSPEVRGVASSALARIGTPAASSVKPLLRHADAEVRLAAVGAIGRSKPVDSSALLPLLADTDSRVRSVAAGILEGTEGRDRVEVLLQLAAGDADERWRAAGKLGTLGVEGVGPLIGLAVDPSRLVQRSARLAVQALGRVAVPPLIAEFRDGEATRRGAAADLLAAIGPDAIPDLLDAAADSSIRQDIRSALSTMGPEAVPALLEVLSGPAPARDVAVAALLDIGSMAAVFGLVERGLLTSDAITV</sequence>
<dbReference type="AlphaFoldDB" id="A0A4Q7M6V7"/>
<dbReference type="RefSeq" id="WP_130354207.1">
    <property type="nucleotide sequence ID" value="NZ_SGWY01000004.1"/>
</dbReference>
<dbReference type="Gene3D" id="1.25.10.10">
    <property type="entry name" value="Leucine-rich Repeat Variant"/>
    <property type="match status" value="2"/>
</dbReference>
<name>A0A4Q7M6V7_9MICO</name>
<dbReference type="InterPro" id="IPR049052">
    <property type="entry name" value="nSTAND1"/>
</dbReference>
<comment type="caution">
    <text evidence="2">The sequence shown here is derived from an EMBL/GenBank/DDBJ whole genome shotgun (WGS) entry which is preliminary data.</text>
</comment>
<proteinExistence type="predicted"/>
<reference evidence="2 3" key="1">
    <citation type="submission" date="2019-02" db="EMBL/GenBank/DDBJ databases">
        <title>Genomic Encyclopedia of Type Strains, Phase IV (KMG-IV): sequencing the most valuable type-strain genomes for metagenomic binning, comparative biology and taxonomic classification.</title>
        <authorList>
            <person name="Goeker M."/>
        </authorList>
    </citation>
    <scope>NUCLEOTIDE SEQUENCE [LARGE SCALE GENOMIC DNA]</scope>
    <source>
        <strain evidence="2 3">DSM 43045</strain>
    </source>
</reference>
<evidence type="ECO:0000313" key="3">
    <source>
        <dbReference type="Proteomes" id="UP000293289"/>
    </source>
</evidence>
<dbReference type="InterPro" id="IPR016024">
    <property type="entry name" value="ARM-type_fold"/>
</dbReference>
<protein>
    <submittedName>
        <fullName evidence="2">HEAT repeat protein</fullName>
    </submittedName>
</protein>
<dbReference type="SUPFAM" id="SSF52540">
    <property type="entry name" value="P-loop containing nucleoside triphosphate hydrolases"/>
    <property type="match status" value="1"/>
</dbReference>
<dbReference type="InterPro" id="IPR027417">
    <property type="entry name" value="P-loop_NTPase"/>
</dbReference>
<dbReference type="Pfam" id="PF13646">
    <property type="entry name" value="HEAT_2"/>
    <property type="match status" value="1"/>
</dbReference>
<dbReference type="OrthoDB" id="9784936at2"/>
<organism evidence="2 3">
    <name type="scientific">Agromyces ramosus</name>
    <dbReference type="NCBI Taxonomy" id="33879"/>
    <lineage>
        <taxon>Bacteria</taxon>
        <taxon>Bacillati</taxon>
        <taxon>Actinomycetota</taxon>
        <taxon>Actinomycetes</taxon>
        <taxon>Micrococcales</taxon>
        <taxon>Microbacteriaceae</taxon>
        <taxon>Agromyces</taxon>
    </lineage>
</organism>
<evidence type="ECO:0000313" key="2">
    <source>
        <dbReference type="EMBL" id="RZS63444.1"/>
    </source>
</evidence>
<gene>
    <name evidence="2" type="ORF">EV187_3349</name>
</gene>
<evidence type="ECO:0000259" key="1">
    <source>
        <dbReference type="Pfam" id="PF20703"/>
    </source>
</evidence>
<dbReference type="SUPFAM" id="SSF48371">
    <property type="entry name" value="ARM repeat"/>
    <property type="match status" value="1"/>
</dbReference>
<feature type="domain" description="Novel STAND NTPase 1" evidence="1">
    <location>
        <begin position="221"/>
        <end position="625"/>
    </location>
</feature>
<keyword evidence="3" id="KW-1185">Reference proteome</keyword>
<dbReference type="SMART" id="SM00567">
    <property type="entry name" value="EZ_HEAT"/>
    <property type="match status" value="6"/>
</dbReference>
<accession>A0A4Q7M6V7</accession>
<dbReference type="EMBL" id="SGWY01000004">
    <property type="protein sequence ID" value="RZS63444.1"/>
    <property type="molecule type" value="Genomic_DNA"/>
</dbReference>